<sequence length="222" mass="23368">MAAPAASAGLDAKLKNLQSAQVGQAQATVVESNELTYERKQRGLESHITGEGNTVNFHTRQGENFQVTPDALPSPSAAAAEEAIPMDDEQIYSPSWTESLPKGTSMMETVINGRTVRYLSDGAGAVSSELAADEPRYMLKSGGSGESESVAIAGHPLHGDAIFVAGHVQHPRTKRRAEDTPTTASSVSASSTAVPMDDEGEEPEVDAASLNPRPGKRTKPLD</sequence>
<dbReference type="AlphaFoldDB" id="A0A0L0D7G3"/>
<evidence type="ECO:0000313" key="2">
    <source>
        <dbReference type="EMBL" id="KNC48294.1"/>
    </source>
</evidence>
<evidence type="ECO:0000256" key="1">
    <source>
        <dbReference type="SAM" id="MobiDB-lite"/>
    </source>
</evidence>
<dbReference type="GeneID" id="25564063"/>
<reference evidence="2 3" key="1">
    <citation type="submission" date="2010-05" db="EMBL/GenBank/DDBJ databases">
        <title>The Genome Sequence of Thecamonas trahens ATCC 50062.</title>
        <authorList>
            <consortium name="The Broad Institute Genome Sequencing Platform"/>
            <person name="Russ C."/>
            <person name="Cuomo C."/>
            <person name="Shea T."/>
            <person name="Young S.K."/>
            <person name="Zeng Q."/>
            <person name="Koehrsen M."/>
            <person name="Haas B."/>
            <person name="Borodovsky M."/>
            <person name="Guigo R."/>
            <person name="Alvarado L."/>
            <person name="Berlin A."/>
            <person name="Bochicchio J."/>
            <person name="Borenstein D."/>
            <person name="Chapman S."/>
            <person name="Chen Z."/>
            <person name="Freedman E."/>
            <person name="Gellesch M."/>
            <person name="Goldberg J."/>
            <person name="Griggs A."/>
            <person name="Gujja S."/>
            <person name="Heilman E."/>
            <person name="Heiman D."/>
            <person name="Hepburn T."/>
            <person name="Howarth C."/>
            <person name="Jen D."/>
            <person name="Larson L."/>
            <person name="Mehta T."/>
            <person name="Park D."/>
            <person name="Pearson M."/>
            <person name="Roberts A."/>
            <person name="Saif S."/>
            <person name="Shenoy N."/>
            <person name="Sisk P."/>
            <person name="Stolte C."/>
            <person name="Sykes S."/>
            <person name="Thomson T."/>
            <person name="Walk T."/>
            <person name="White J."/>
            <person name="Yandava C."/>
            <person name="Burger G."/>
            <person name="Gray M.W."/>
            <person name="Holland P.W.H."/>
            <person name="King N."/>
            <person name="Lang F.B.F."/>
            <person name="Roger A.J."/>
            <person name="Ruiz-Trillo I."/>
            <person name="Lander E."/>
            <person name="Nusbaum C."/>
        </authorList>
    </citation>
    <scope>NUCLEOTIDE SEQUENCE [LARGE SCALE GENOMIC DNA]</scope>
    <source>
        <strain evidence="2 3">ATCC 50062</strain>
    </source>
</reference>
<proteinExistence type="predicted"/>
<gene>
    <name evidence="2" type="ORF">AMSG_04525</name>
</gene>
<dbReference type="RefSeq" id="XP_013758861.1">
    <property type="nucleotide sequence ID" value="XM_013903407.1"/>
</dbReference>
<keyword evidence="3" id="KW-1185">Reference proteome</keyword>
<dbReference type="Proteomes" id="UP000054408">
    <property type="component" value="Unassembled WGS sequence"/>
</dbReference>
<evidence type="ECO:0000313" key="3">
    <source>
        <dbReference type="Proteomes" id="UP000054408"/>
    </source>
</evidence>
<name>A0A0L0D7G3_THETB</name>
<feature type="region of interest" description="Disordered" evidence="1">
    <location>
        <begin position="170"/>
        <end position="222"/>
    </location>
</feature>
<accession>A0A0L0D7G3</accession>
<protein>
    <submittedName>
        <fullName evidence="2">Uncharacterized protein</fullName>
    </submittedName>
</protein>
<organism evidence="2 3">
    <name type="scientific">Thecamonas trahens ATCC 50062</name>
    <dbReference type="NCBI Taxonomy" id="461836"/>
    <lineage>
        <taxon>Eukaryota</taxon>
        <taxon>Apusozoa</taxon>
        <taxon>Apusomonadida</taxon>
        <taxon>Apusomonadidae</taxon>
        <taxon>Thecamonas</taxon>
    </lineage>
</organism>
<dbReference type="EMBL" id="GL349450">
    <property type="protein sequence ID" value="KNC48294.1"/>
    <property type="molecule type" value="Genomic_DNA"/>
</dbReference>
<feature type="compositionally biased region" description="Low complexity" evidence="1">
    <location>
        <begin position="180"/>
        <end position="195"/>
    </location>
</feature>
<feature type="compositionally biased region" description="Acidic residues" evidence="1">
    <location>
        <begin position="196"/>
        <end position="205"/>
    </location>
</feature>